<evidence type="ECO:0008006" key="5">
    <source>
        <dbReference type="Google" id="ProtNLM"/>
    </source>
</evidence>
<feature type="signal peptide" evidence="2">
    <location>
        <begin position="1"/>
        <end position="20"/>
    </location>
</feature>
<feature type="region of interest" description="Disordered" evidence="1">
    <location>
        <begin position="23"/>
        <end position="56"/>
    </location>
</feature>
<name>A0A1H6IYJ3_RUMFL</name>
<gene>
    <name evidence="3" type="ORF">SAMN02910265_01342</name>
</gene>
<protein>
    <recommendedName>
        <fullName evidence="5">DUF3298 domain-containing protein</fullName>
    </recommendedName>
</protein>
<evidence type="ECO:0000313" key="3">
    <source>
        <dbReference type="EMBL" id="SEH54768.1"/>
    </source>
</evidence>
<feature type="chain" id="PRO_5038676279" description="DUF3298 domain-containing protein" evidence="2">
    <location>
        <begin position="21"/>
        <end position="401"/>
    </location>
</feature>
<evidence type="ECO:0000256" key="2">
    <source>
        <dbReference type="SAM" id="SignalP"/>
    </source>
</evidence>
<accession>A0A1H6IYJ3</accession>
<dbReference type="PROSITE" id="PS51257">
    <property type="entry name" value="PROKAR_LIPOPROTEIN"/>
    <property type="match status" value="1"/>
</dbReference>
<organism evidence="3 4">
    <name type="scientific">Ruminococcus flavefaciens</name>
    <dbReference type="NCBI Taxonomy" id="1265"/>
    <lineage>
        <taxon>Bacteria</taxon>
        <taxon>Bacillati</taxon>
        <taxon>Bacillota</taxon>
        <taxon>Clostridia</taxon>
        <taxon>Eubacteriales</taxon>
        <taxon>Oscillospiraceae</taxon>
        <taxon>Ruminococcus</taxon>
    </lineage>
</organism>
<proteinExistence type="predicted"/>
<dbReference type="Proteomes" id="UP000183190">
    <property type="component" value="Unassembled WGS sequence"/>
</dbReference>
<dbReference type="AlphaFoldDB" id="A0A1H6IYJ3"/>
<dbReference type="OrthoDB" id="1816879at2"/>
<reference evidence="3 4" key="1">
    <citation type="submission" date="2016-10" db="EMBL/GenBank/DDBJ databases">
        <authorList>
            <person name="de Groot N.N."/>
        </authorList>
    </citation>
    <scope>NUCLEOTIDE SEQUENCE [LARGE SCALE GENOMIC DNA]</scope>
    <source>
        <strain evidence="3 4">YAD2003</strain>
    </source>
</reference>
<evidence type="ECO:0000256" key="1">
    <source>
        <dbReference type="SAM" id="MobiDB-lite"/>
    </source>
</evidence>
<sequence>MKKKTAFLCSLIMLMTAACGKIDSGSETDEETTAVSTEETTETETTSETENTTTSKKFGEEFNMFPDIKLGMTEAEVQAVIGDNYERSVEKYLDSDPDMAYYTIPFDSCPFLGIDMEGYELLTFIPDGELISMSYHFGVIDRDNNTSKDHSEEEIKAVYDKLFDQVHEYYGDYYTSDDNDKNSLGNMRWSNTYGNLALWGFYYDDTKTGNVSLNLIPDDFAQKILDHAKENAAAQQSRNNSVDILSQLKTGMSEEDVFAVIGKDYDYEYSAGYKPSVEYDYSFTADEVWGTGLRGYMFVEFDEKTNELTCFGYHIGAVGHVEDCSYPYSESELEEAFNKLLPTLEEEYGKTDEPSAFSGEGIKDEYSWSMGTDQLWAIWGTDLWGASSGVNEIIVSRSIDR</sequence>
<keyword evidence="2" id="KW-0732">Signal</keyword>
<dbReference type="RefSeq" id="WP_074715707.1">
    <property type="nucleotide sequence ID" value="NZ_FNWV01000004.1"/>
</dbReference>
<dbReference type="EMBL" id="FNWV01000004">
    <property type="protein sequence ID" value="SEH54768.1"/>
    <property type="molecule type" value="Genomic_DNA"/>
</dbReference>
<evidence type="ECO:0000313" key="4">
    <source>
        <dbReference type="Proteomes" id="UP000183190"/>
    </source>
</evidence>